<name>A0ABQ2QX02_9ACTN</name>
<dbReference type="RefSeq" id="WP_189247347.1">
    <property type="nucleotide sequence ID" value="NZ_BMQJ01000007.1"/>
</dbReference>
<comment type="caution">
    <text evidence="2">The sequence shown here is derived from an EMBL/GenBank/DDBJ whole genome shotgun (WGS) entry which is preliminary data.</text>
</comment>
<sequence length="182" mass="19477">MNRRAILSMTVALASAAVLSTVALPAHAAGGTSGCSIQPYGLIGARWAQLGGENGRLGCPTTSESDIYQNNVGWAGRRQTFARGQMAWSPKNGPNLVVAAWSDNGYAYFDWRATARAFDKFLVRWASAADPNGAQEDFIGGVRGRAHTRLRTNGGYRWNVKGCDTGVFGSNCQKTWTISVTG</sequence>
<evidence type="ECO:0000313" key="2">
    <source>
        <dbReference type="EMBL" id="GGQ00296.1"/>
    </source>
</evidence>
<keyword evidence="3" id="KW-1185">Reference proteome</keyword>
<protein>
    <recommendedName>
        <fullName evidence="4">LGFP repeat-containing protein</fullName>
    </recommendedName>
</protein>
<evidence type="ECO:0000256" key="1">
    <source>
        <dbReference type="SAM" id="SignalP"/>
    </source>
</evidence>
<reference evidence="3" key="1">
    <citation type="journal article" date="2019" name="Int. J. Syst. Evol. Microbiol.">
        <title>The Global Catalogue of Microorganisms (GCM) 10K type strain sequencing project: providing services to taxonomists for standard genome sequencing and annotation.</title>
        <authorList>
            <consortium name="The Broad Institute Genomics Platform"/>
            <consortium name="The Broad Institute Genome Sequencing Center for Infectious Disease"/>
            <person name="Wu L."/>
            <person name="Ma J."/>
        </authorList>
    </citation>
    <scope>NUCLEOTIDE SEQUENCE [LARGE SCALE GENOMIC DNA]</scope>
    <source>
        <strain evidence="3">JCM 3115</strain>
    </source>
</reference>
<dbReference type="InterPro" id="IPR006311">
    <property type="entry name" value="TAT_signal"/>
</dbReference>
<accession>A0ABQ2QX02</accession>
<dbReference type="PROSITE" id="PS51257">
    <property type="entry name" value="PROKAR_LIPOPROTEIN"/>
    <property type="match status" value="1"/>
</dbReference>
<organism evidence="2 3">
    <name type="scientific">Streptosporangium pseudovulgare</name>
    <dbReference type="NCBI Taxonomy" id="35765"/>
    <lineage>
        <taxon>Bacteria</taxon>
        <taxon>Bacillati</taxon>
        <taxon>Actinomycetota</taxon>
        <taxon>Actinomycetes</taxon>
        <taxon>Streptosporangiales</taxon>
        <taxon>Streptosporangiaceae</taxon>
        <taxon>Streptosporangium</taxon>
    </lineage>
</organism>
<dbReference type="EMBL" id="BMQJ01000007">
    <property type="protein sequence ID" value="GGQ00296.1"/>
    <property type="molecule type" value="Genomic_DNA"/>
</dbReference>
<dbReference type="Pfam" id="PF08310">
    <property type="entry name" value="LGFP"/>
    <property type="match status" value="1"/>
</dbReference>
<dbReference type="InterPro" id="IPR013207">
    <property type="entry name" value="LGFP"/>
</dbReference>
<feature type="signal peptide" evidence="1">
    <location>
        <begin position="1"/>
        <end position="28"/>
    </location>
</feature>
<gene>
    <name evidence="2" type="ORF">GCM10010140_32960</name>
</gene>
<dbReference type="Proteomes" id="UP000611554">
    <property type="component" value="Unassembled WGS sequence"/>
</dbReference>
<evidence type="ECO:0000313" key="3">
    <source>
        <dbReference type="Proteomes" id="UP000611554"/>
    </source>
</evidence>
<keyword evidence="1" id="KW-0732">Signal</keyword>
<feature type="chain" id="PRO_5045708764" description="LGFP repeat-containing protein" evidence="1">
    <location>
        <begin position="29"/>
        <end position="182"/>
    </location>
</feature>
<dbReference type="PROSITE" id="PS51318">
    <property type="entry name" value="TAT"/>
    <property type="match status" value="1"/>
</dbReference>
<evidence type="ECO:0008006" key="4">
    <source>
        <dbReference type="Google" id="ProtNLM"/>
    </source>
</evidence>
<proteinExistence type="predicted"/>